<keyword evidence="4" id="KW-1185">Reference proteome</keyword>
<proteinExistence type="predicted"/>
<evidence type="ECO:0000259" key="2">
    <source>
        <dbReference type="Pfam" id="PF12392"/>
    </source>
</evidence>
<dbReference type="InterPro" id="IPR051454">
    <property type="entry name" value="RNA/ubiquinone_mod_enzymes"/>
</dbReference>
<accession>A0A6L5X4S2</accession>
<dbReference type="PROSITE" id="PS01276">
    <property type="entry name" value="PEPTIDASE_U32"/>
    <property type="match status" value="1"/>
</dbReference>
<feature type="region of interest" description="Disordered" evidence="1">
    <location>
        <begin position="574"/>
        <end position="602"/>
    </location>
</feature>
<sequence>MAKVELLSPGGSLTGIKAAVAAGADAVYAGGSLFGARAYAENPDESGLLEAIDFCHLHRVRMYLTVNTLLKERELREELYSYIRPLYERGIDAVLVQDLGVFRALKEWFPDLPLHASTQMTITGEDGAALLQQMGADRVVLSRELTLSDIRAIRSRTDVELETFVHGALCYCYSGQCLMSSLIGGRSGNRGRCAQPCRLPYSLRDGFPGTEGDARSVSREKAACSNPRGESGSRSMTAGNRSGRADGNNPRREAGCGRFGADQRNGRYLLSLKDICTLQILPDLIDAGISSLKIEGRMKRPQYAAGVTAIYRKYIDLYLERGREGYRIDPADMTALTDLYSRGGFSEGYYNQKNGPSMMTMDQPDHSGSAAASVLKTGSRCRLQALEDLYPSDILSVEGKTVQCAERVRAGQTFSLLGTCPGLKAGSIVMRVRAQHLLDTLTETYVDRKLSVEAEGHVVMKAGEPLRIAASALGREAVFSGSVVQEAEKHPLSAQDVRRQLGKTGDTPFAFQKLDVELSGNCFLPISDMNRARREVLDRLKEEILSGSWRRIPKQAGDQSIQNTLAGADNRSEAGIWAGGAPESPPSGTTDGATEGMQREGAAVRHPSVTASVLTMGQLQAVLKERSVGGVYVEVSIFIGQPATAPEAITGLIHDAGKRAYLAMPYIWREDVRRTFEQTLPAEKMKLFDGILVRSIDQLGRLADWLPLREVIADAGIYTWNTEAQKEVRMLGATLDTCPYECTAAELSARNMSGSELVVYGRQPLMVTAQCLRKNTGGCTHAASWLTLTDRMKAQFPVRCECAFCGNIIYNSVPLDLITAEKERRLLSPAYIRYSFTTETAAEVRRVLGGELPVSITRGHIRKGVE</sequence>
<evidence type="ECO:0000313" key="3">
    <source>
        <dbReference type="EMBL" id="MSS15210.1"/>
    </source>
</evidence>
<dbReference type="Proteomes" id="UP000481852">
    <property type="component" value="Unassembled WGS sequence"/>
</dbReference>
<protein>
    <submittedName>
        <fullName evidence="3">U32 family peptidase</fullName>
    </submittedName>
</protein>
<dbReference type="Pfam" id="PF01136">
    <property type="entry name" value="Peptidase_U32"/>
    <property type="match status" value="1"/>
</dbReference>
<gene>
    <name evidence="3" type="ORF">FYJ35_09220</name>
</gene>
<dbReference type="AlphaFoldDB" id="A0A6L5X4S2"/>
<comment type="caution">
    <text evidence="3">The sequence shown here is derived from an EMBL/GenBank/DDBJ whole genome shotgun (WGS) entry which is preliminary data.</text>
</comment>
<name>A0A6L5X4S2_9FIRM</name>
<dbReference type="EMBL" id="VULZ01000009">
    <property type="protein sequence ID" value="MSS15210.1"/>
    <property type="molecule type" value="Genomic_DNA"/>
</dbReference>
<evidence type="ECO:0000313" key="4">
    <source>
        <dbReference type="Proteomes" id="UP000481852"/>
    </source>
</evidence>
<reference evidence="3 4" key="1">
    <citation type="submission" date="2019-08" db="EMBL/GenBank/DDBJ databases">
        <title>In-depth cultivation of the pig gut microbiome towards novel bacterial diversity and tailored functional studies.</title>
        <authorList>
            <person name="Wylensek D."/>
            <person name="Hitch T.C.A."/>
            <person name="Clavel T."/>
        </authorList>
    </citation>
    <scope>NUCLEOTIDE SEQUENCE [LARGE SCALE GENOMIC DNA]</scope>
    <source>
        <strain evidence="3 4">Oil+RF-744-WCA-WT-11</strain>
    </source>
</reference>
<feature type="compositionally biased region" description="Basic and acidic residues" evidence="1">
    <location>
        <begin position="212"/>
        <end position="222"/>
    </location>
</feature>
<feature type="region of interest" description="Disordered" evidence="1">
    <location>
        <begin position="208"/>
        <end position="258"/>
    </location>
</feature>
<feature type="domain" description="Peptidase U32 collagenase" evidence="2">
    <location>
        <begin position="431"/>
        <end position="544"/>
    </location>
</feature>
<dbReference type="InterPro" id="IPR001539">
    <property type="entry name" value="Peptidase_U32"/>
</dbReference>
<dbReference type="InterPro" id="IPR020988">
    <property type="entry name" value="Pept_U32_collagenase"/>
</dbReference>
<dbReference type="PANTHER" id="PTHR30217">
    <property type="entry name" value="PEPTIDASE U32 FAMILY"/>
    <property type="match status" value="1"/>
</dbReference>
<dbReference type="RefSeq" id="WP_154525813.1">
    <property type="nucleotide sequence ID" value="NZ_VULZ01000009.1"/>
</dbReference>
<dbReference type="Pfam" id="PF12392">
    <property type="entry name" value="DUF3656"/>
    <property type="match status" value="1"/>
</dbReference>
<dbReference type="PANTHER" id="PTHR30217:SF10">
    <property type="entry name" value="23S RRNA 5-HYDROXYCYTIDINE C2501 SYNTHASE"/>
    <property type="match status" value="1"/>
</dbReference>
<evidence type="ECO:0000256" key="1">
    <source>
        <dbReference type="SAM" id="MobiDB-lite"/>
    </source>
</evidence>
<organism evidence="3 4">
    <name type="scientific">Porcincola intestinalis</name>
    <dbReference type="NCBI Taxonomy" id="2606632"/>
    <lineage>
        <taxon>Bacteria</taxon>
        <taxon>Bacillati</taxon>
        <taxon>Bacillota</taxon>
        <taxon>Clostridia</taxon>
        <taxon>Lachnospirales</taxon>
        <taxon>Lachnospiraceae</taxon>
        <taxon>Porcincola</taxon>
    </lineage>
</organism>